<dbReference type="AlphaFoldDB" id="A0A6H5GEQ3"/>
<reference evidence="2 3" key="1">
    <citation type="submission" date="2020-02" db="EMBL/GenBank/DDBJ databases">
        <authorList>
            <person name="Ferguson B K."/>
        </authorList>
    </citation>
    <scope>NUCLEOTIDE SEQUENCE [LARGE SCALE GENOMIC DNA]</scope>
</reference>
<organism evidence="2 3">
    <name type="scientific">Nesidiocoris tenuis</name>
    <dbReference type="NCBI Taxonomy" id="355587"/>
    <lineage>
        <taxon>Eukaryota</taxon>
        <taxon>Metazoa</taxon>
        <taxon>Ecdysozoa</taxon>
        <taxon>Arthropoda</taxon>
        <taxon>Hexapoda</taxon>
        <taxon>Insecta</taxon>
        <taxon>Pterygota</taxon>
        <taxon>Neoptera</taxon>
        <taxon>Paraneoptera</taxon>
        <taxon>Hemiptera</taxon>
        <taxon>Heteroptera</taxon>
        <taxon>Panheteroptera</taxon>
        <taxon>Cimicomorpha</taxon>
        <taxon>Miridae</taxon>
        <taxon>Dicyphina</taxon>
        <taxon>Nesidiocoris</taxon>
    </lineage>
</organism>
<dbReference type="EMBL" id="CADCXU010009630">
    <property type="protein sequence ID" value="CAB0000591.1"/>
    <property type="molecule type" value="Genomic_DNA"/>
</dbReference>
<sequence length="73" mass="7826">KPLTILRGTSSCLSVLLILHSLSLYSQFQIIAFPEATAETSQTREAENGGRKLMKYLLGQGGGASPWVVSSSE</sequence>
<evidence type="ECO:0000313" key="2">
    <source>
        <dbReference type="EMBL" id="CAB0000591.1"/>
    </source>
</evidence>
<gene>
    <name evidence="2" type="ORF">NTEN_LOCUS6378</name>
</gene>
<protein>
    <submittedName>
        <fullName evidence="2">Uncharacterized protein</fullName>
    </submittedName>
</protein>
<evidence type="ECO:0000256" key="1">
    <source>
        <dbReference type="SAM" id="SignalP"/>
    </source>
</evidence>
<feature type="chain" id="PRO_5026287402" evidence="1">
    <location>
        <begin position="29"/>
        <end position="73"/>
    </location>
</feature>
<name>A0A6H5GEQ3_9HEMI</name>
<dbReference type="Proteomes" id="UP000479000">
    <property type="component" value="Unassembled WGS sequence"/>
</dbReference>
<accession>A0A6H5GEQ3</accession>
<feature type="signal peptide" evidence="1">
    <location>
        <begin position="1"/>
        <end position="28"/>
    </location>
</feature>
<evidence type="ECO:0000313" key="3">
    <source>
        <dbReference type="Proteomes" id="UP000479000"/>
    </source>
</evidence>
<feature type="non-terminal residue" evidence="2">
    <location>
        <position position="1"/>
    </location>
</feature>
<keyword evidence="1" id="KW-0732">Signal</keyword>
<proteinExistence type="predicted"/>
<keyword evidence="3" id="KW-1185">Reference proteome</keyword>